<sequence>MSLKKKVSSSKKSSQANVVASTSSASDKTSPLGPDGSKSRLLELFSLIEKEFESLHSENAALREKVDTLTERLDTLVIERTAAMAEAPSMPSSISASILQAPDTQQHSSTTPLRKIKSSGSTITKKKLMPGSKKTTSNLKQSLDCSYVSSFNGHKDGVWHVSFTRNGGQAILGSASADTTASLWDVNAGTMLLKYTGHTGSVNCITFHPMDQIACTASGDGTAHVWKTTVTALGKQHMKHDSSGEDRGGYSDDEMLDIDSNSVATLKTPLLTLAGHTGPVMACDWMSEGDQLVTASWDHSACLWDTHTGTTVHTLRGHDQELTHVCTHPTQNLVVTSSRDTTFRLWDFRAPPIHSVNVFQGHSKAVTSAAFSLSDDVVSASDDHTVKIWDLHNMRYPVASIRLDCGINRISVSHDHQALAVPMDNSHIRLYDLGGNRIATLPHRNRKEHVRMVHCVCWSRDSQVASSSPGRCNLFSSGFDSRIIGWKVHAQS</sequence>
<dbReference type="InterPro" id="IPR036322">
    <property type="entry name" value="WD40_repeat_dom_sf"/>
</dbReference>
<proteinExistence type="predicted"/>
<evidence type="ECO:0000256" key="10">
    <source>
        <dbReference type="SAM" id="MobiDB-lite"/>
    </source>
</evidence>
<dbReference type="InterPro" id="IPR019775">
    <property type="entry name" value="WD40_repeat_CS"/>
</dbReference>
<gene>
    <name evidence="11" type="primary">100632041</name>
</gene>
<dbReference type="KEGG" id="aqu:100632041"/>
<dbReference type="OMA" id="TACIWGV"/>
<keyword evidence="12" id="KW-1185">Reference proteome</keyword>
<evidence type="ECO:0000256" key="9">
    <source>
        <dbReference type="SAM" id="Coils"/>
    </source>
</evidence>
<feature type="compositionally biased region" description="Polar residues" evidence="10">
    <location>
        <begin position="103"/>
        <end position="112"/>
    </location>
</feature>
<feature type="repeat" description="WD" evidence="8">
    <location>
        <begin position="151"/>
        <end position="194"/>
    </location>
</feature>
<dbReference type="PRINTS" id="PR00320">
    <property type="entry name" value="GPROTEINBRPT"/>
</dbReference>
<reference evidence="11" key="2">
    <citation type="submission" date="2017-05" db="UniProtKB">
        <authorList>
            <consortium name="EnsemblMetazoa"/>
        </authorList>
    </citation>
    <scope>IDENTIFICATION</scope>
</reference>
<dbReference type="eggNOG" id="KOG0300">
    <property type="taxonomic scope" value="Eukaryota"/>
</dbReference>
<keyword evidence="4 8" id="KW-0853">WD repeat</keyword>
<dbReference type="SUPFAM" id="SSF50978">
    <property type="entry name" value="WD40 repeat-like"/>
    <property type="match status" value="1"/>
</dbReference>
<dbReference type="FunCoup" id="A0A1X7UHY9">
    <property type="interactions" value="352"/>
</dbReference>
<feature type="compositionally biased region" description="Polar residues" evidence="10">
    <location>
        <begin position="15"/>
        <end position="29"/>
    </location>
</feature>
<reference evidence="12" key="1">
    <citation type="journal article" date="2010" name="Nature">
        <title>The Amphimedon queenslandica genome and the evolution of animal complexity.</title>
        <authorList>
            <person name="Srivastava M."/>
            <person name="Simakov O."/>
            <person name="Chapman J."/>
            <person name="Fahey B."/>
            <person name="Gauthier M.E."/>
            <person name="Mitros T."/>
            <person name="Richards G.S."/>
            <person name="Conaco C."/>
            <person name="Dacre M."/>
            <person name="Hellsten U."/>
            <person name="Larroux C."/>
            <person name="Putnam N.H."/>
            <person name="Stanke M."/>
            <person name="Adamska M."/>
            <person name="Darling A."/>
            <person name="Degnan S.M."/>
            <person name="Oakley T.H."/>
            <person name="Plachetzki D.C."/>
            <person name="Zhai Y."/>
            <person name="Adamski M."/>
            <person name="Calcino A."/>
            <person name="Cummins S.F."/>
            <person name="Goodstein D.M."/>
            <person name="Harris C."/>
            <person name="Jackson D.J."/>
            <person name="Leys S.P."/>
            <person name="Shu S."/>
            <person name="Woodcroft B.J."/>
            <person name="Vervoort M."/>
            <person name="Kosik K.S."/>
            <person name="Manning G."/>
            <person name="Degnan B.M."/>
            <person name="Rokhsar D.S."/>
        </authorList>
    </citation>
    <scope>NUCLEOTIDE SEQUENCE [LARGE SCALE GENOMIC DNA]</scope>
</reference>
<comment type="subcellular location">
    <subcellularLocation>
        <location evidence="2">Cytoplasm</location>
    </subcellularLocation>
    <subcellularLocation>
        <location evidence="1">Nucleus</location>
    </subcellularLocation>
</comment>
<dbReference type="InterPro" id="IPR015943">
    <property type="entry name" value="WD40/YVTN_repeat-like_dom_sf"/>
</dbReference>
<dbReference type="GO" id="GO:0005634">
    <property type="term" value="C:nucleus"/>
    <property type="evidence" value="ECO:0007669"/>
    <property type="project" value="UniProtKB-SubCell"/>
</dbReference>
<organism evidence="11">
    <name type="scientific">Amphimedon queenslandica</name>
    <name type="common">Sponge</name>
    <dbReference type="NCBI Taxonomy" id="400682"/>
    <lineage>
        <taxon>Eukaryota</taxon>
        <taxon>Metazoa</taxon>
        <taxon>Porifera</taxon>
        <taxon>Demospongiae</taxon>
        <taxon>Heteroscleromorpha</taxon>
        <taxon>Haplosclerida</taxon>
        <taxon>Niphatidae</taxon>
        <taxon>Amphimedon</taxon>
    </lineage>
</organism>
<dbReference type="EnsemblMetazoa" id="XM_003387812.3">
    <property type="protein sequence ID" value="XP_003387860.1"/>
    <property type="gene ID" value="LOC100632041"/>
</dbReference>
<keyword evidence="9" id="KW-0175">Coiled coil</keyword>
<keyword evidence="5" id="KW-0677">Repeat</keyword>
<name>A0A1X7UHY9_AMPQE</name>
<evidence type="ECO:0000256" key="1">
    <source>
        <dbReference type="ARBA" id="ARBA00004123"/>
    </source>
</evidence>
<dbReference type="GO" id="GO:0005737">
    <property type="term" value="C:cytoplasm"/>
    <property type="evidence" value="ECO:0007669"/>
    <property type="project" value="UniProtKB-SubCell"/>
</dbReference>
<dbReference type="Pfam" id="PF00400">
    <property type="entry name" value="WD40"/>
    <property type="match status" value="5"/>
</dbReference>
<feature type="repeat" description="WD" evidence="8">
    <location>
        <begin position="359"/>
        <end position="399"/>
    </location>
</feature>
<evidence type="ECO:0000256" key="3">
    <source>
        <dbReference type="ARBA" id="ARBA00022490"/>
    </source>
</evidence>
<dbReference type="STRING" id="400682.A0A1X7UHY9"/>
<dbReference type="InterPro" id="IPR020472">
    <property type="entry name" value="WD40_PAC1"/>
</dbReference>
<keyword evidence="3" id="KW-0963">Cytoplasm</keyword>
<evidence type="ECO:0000256" key="2">
    <source>
        <dbReference type="ARBA" id="ARBA00004496"/>
    </source>
</evidence>
<dbReference type="SMART" id="SM00320">
    <property type="entry name" value="WD40"/>
    <property type="match status" value="7"/>
</dbReference>
<evidence type="ECO:0000313" key="12">
    <source>
        <dbReference type="Proteomes" id="UP000007879"/>
    </source>
</evidence>
<dbReference type="PANTHER" id="PTHR19855:SF12">
    <property type="entry name" value="WD REPEAT-CONTAINING PROTEIN 37"/>
    <property type="match status" value="1"/>
</dbReference>
<dbReference type="InParanoid" id="A0A1X7UHY9"/>
<evidence type="ECO:0000313" key="11">
    <source>
        <dbReference type="EnsemblMetazoa" id="Aqu2.1.27280_001"/>
    </source>
</evidence>
<feature type="region of interest" description="Disordered" evidence="10">
    <location>
        <begin position="1"/>
        <end position="36"/>
    </location>
</feature>
<evidence type="ECO:0000256" key="5">
    <source>
        <dbReference type="ARBA" id="ARBA00022737"/>
    </source>
</evidence>
<dbReference type="PANTHER" id="PTHR19855">
    <property type="entry name" value="WD40 REPEAT PROTEIN 12, 37"/>
    <property type="match status" value="1"/>
</dbReference>
<feature type="region of interest" description="Disordered" evidence="10">
    <location>
        <begin position="103"/>
        <end position="135"/>
    </location>
</feature>
<dbReference type="OrthoDB" id="9984207at2759"/>
<feature type="repeat" description="WD" evidence="8">
    <location>
        <begin position="273"/>
        <end position="314"/>
    </location>
</feature>
<dbReference type="InterPro" id="IPR001680">
    <property type="entry name" value="WD40_rpt"/>
</dbReference>
<feature type="coiled-coil region" evidence="9">
    <location>
        <begin position="52"/>
        <end position="79"/>
    </location>
</feature>
<dbReference type="PROSITE" id="PS50294">
    <property type="entry name" value="WD_REPEATS_REGION"/>
    <property type="match status" value="5"/>
</dbReference>
<protein>
    <recommendedName>
        <fullName evidence="7">WD repeat-containing protein 37</fullName>
    </recommendedName>
</protein>
<dbReference type="EnsemblMetazoa" id="Aqu2.1.27280_001">
    <property type="protein sequence ID" value="Aqu2.1.27280_001"/>
    <property type="gene ID" value="Aqu2.1.27280"/>
</dbReference>
<evidence type="ECO:0000256" key="8">
    <source>
        <dbReference type="PROSITE-ProRule" id="PRU00221"/>
    </source>
</evidence>
<dbReference type="Gene3D" id="2.130.10.10">
    <property type="entry name" value="YVTN repeat-like/Quinoprotein amine dehydrogenase"/>
    <property type="match status" value="3"/>
</dbReference>
<dbReference type="Proteomes" id="UP000007879">
    <property type="component" value="Unassembled WGS sequence"/>
</dbReference>
<evidence type="ECO:0000256" key="7">
    <source>
        <dbReference type="ARBA" id="ARBA00040954"/>
    </source>
</evidence>
<dbReference type="CDD" id="cd00200">
    <property type="entry name" value="WD40"/>
    <property type="match status" value="1"/>
</dbReference>
<keyword evidence="6" id="KW-0539">Nucleus</keyword>
<dbReference type="AlphaFoldDB" id="A0A1X7UHY9"/>
<feature type="repeat" description="WD" evidence="8">
    <location>
        <begin position="315"/>
        <end position="349"/>
    </location>
</feature>
<accession>A0A1X7UHY9</accession>
<feature type="repeat" description="WD" evidence="8">
    <location>
        <begin position="195"/>
        <end position="227"/>
    </location>
</feature>
<evidence type="ECO:0000256" key="4">
    <source>
        <dbReference type="ARBA" id="ARBA00022574"/>
    </source>
</evidence>
<dbReference type="PROSITE" id="PS50082">
    <property type="entry name" value="WD_REPEATS_2"/>
    <property type="match status" value="5"/>
</dbReference>
<evidence type="ECO:0000256" key="6">
    <source>
        <dbReference type="ARBA" id="ARBA00023242"/>
    </source>
</evidence>
<dbReference type="PROSITE" id="PS00678">
    <property type="entry name" value="WD_REPEATS_1"/>
    <property type="match status" value="3"/>
</dbReference>